<reference evidence="1 2" key="1">
    <citation type="submission" date="2019-03" db="EMBL/GenBank/DDBJ databases">
        <title>Whole genome sequence of Arthrobacter sp JH1-1.</title>
        <authorList>
            <person name="Trinh H.N."/>
        </authorList>
    </citation>
    <scope>NUCLEOTIDE SEQUENCE [LARGE SCALE GENOMIC DNA]</scope>
    <source>
        <strain evidence="1 2">JH1-1</strain>
    </source>
</reference>
<evidence type="ECO:0000313" key="2">
    <source>
        <dbReference type="Proteomes" id="UP000295511"/>
    </source>
</evidence>
<dbReference type="RefSeq" id="WP_133206783.1">
    <property type="nucleotide sequence ID" value="NZ_SMRU01000047.1"/>
</dbReference>
<organism evidence="1 2">
    <name type="scientific">Arthrobacter terricola</name>
    <dbReference type="NCBI Taxonomy" id="2547396"/>
    <lineage>
        <taxon>Bacteria</taxon>
        <taxon>Bacillati</taxon>
        <taxon>Actinomycetota</taxon>
        <taxon>Actinomycetes</taxon>
        <taxon>Micrococcales</taxon>
        <taxon>Micrococcaceae</taxon>
        <taxon>Arthrobacter</taxon>
    </lineage>
</organism>
<dbReference type="OrthoDB" id="5149997at2"/>
<dbReference type="Proteomes" id="UP000295511">
    <property type="component" value="Unassembled WGS sequence"/>
</dbReference>
<name>A0A4R5K5D7_9MICC</name>
<gene>
    <name evidence="1" type="ORF">E1809_24090</name>
</gene>
<dbReference type="AlphaFoldDB" id="A0A4R5K5D7"/>
<protein>
    <submittedName>
        <fullName evidence="1">Uncharacterized protein</fullName>
    </submittedName>
</protein>
<dbReference type="EMBL" id="SMRU01000047">
    <property type="protein sequence ID" value="TDF88103.1"/>
    <property type="molecule type" value="Genomic_DNA"/>
</dbReference>
<evidence type="ECO:0000313" key="1">
    <source>
        <dbReference type="EMBL" id="TDF88103.1"/>
    </source>
</evidence>
<proteinExistence type="predicted"/>
<keyword evidence="2" id="KW-1185">Reference proteome</keyword>
<sequence length="142" mass="16017">MSSDFAATKAVKARKLHVCDECFRAISPGETYHRTAGSWEGDFFTNIACAHCHVFRKHINKADPDYFESYYGGAGEWVANGYWSALDLPGMTWTQRLGLYRMSQHFRDRWRDRVGHLRPIPNHPTSLEAVPTGAASVIQGGK</sequence>
<accession>A0A4R5K5D7</accession>
<comment type="caution">
    <text evidence="1">The sequence shown here is derived from an EMBL/GenBank/DDBJ whole genome shotgun (WGS) entry which is preliminary data.</text>
</comment>